<dbReference type="InterPro" id="IPR044023">
    <property type="entry name" value="Ig_7"/>
</dbReference>
<dbReference type="EMBL" id="JBCFQL010000004">
    <property type="protein sequence ID" value="MFA9190725.1"/>
    <property type="molecule type" value="Genomic_DNA"/>
</dbReference>
<evidence type="ECO:0000313" key="3">
    <source>
        <dbReference type="Proteomes" id="UP001574169"/>
    </source>
</evidence>
<dbReference type="Proteomes" id="UP001574169">
    <property type="component" value="Unassembled WGS sequence"/>
</dbReference>
<gene>
    <name evidence="2" type="ORF">AAGV28_05010</name>
</gene>
<proteinExistence type="predicted"/>
<dbReference type="NCBIfam" id="TIGR04131">
    <property type="entry name" value="Bac_Flav_CTERM"/>
    <property type="match status" value="1"/>
</dbReference>
<comment type="caution">
    <text evidence="2">The sequence shown here is derived from an EMBL/GenBank/DDBJ whole genome shotgun (WGS) entry which is preliminary data.</text>
</comment>
<dbReference type="Pfam" id="PF13585">
    <property type="entry name" value="CHU_C"/>
    <property type="match status" value="1"/>
</dbReference>
<protein>
    <submittedName>
        <fullName evidence="2">Gliding motility-associated C-terminal domain-containing protein</fullName>
    </submittedName>
</protein>
<dbReference type="Pfam" id="PF19081">
    <property type="entry name" value="Ig_7"/>
    <property type="match status" value="1"/>
</dbReference>
<sequence>MFLLILSIDSYSQCAGESDEILICDVENPVYKNIDLFALLGGSPVSGGTWIDNSKPLEESIFNGFLDAQKLRNSGIYTYTYIQDPTTLGCTSSNEATITVKIGPYAGYSSPNISTCDDVESFNLFQAFDGTKLAPQQNGIWTANDTSLSLNGNTINPKILGEGTYSYTYTMSALESCVAQTATVFVSVFRKPRPGSPSNLILCSTDNLAAFNNLNLNSRLQGQDSGGRWTEDELVTNELTSLNDNRINIQNIYNTLGAGTYNFTYTVLSTNPICTDSQSIVQIIIEEPIDFTGATLVVNSDICENQMATANYTAILTKGSQPVPNGIYDIVYEITNGTSTTTLAVEGTFIEGVFTFDINRLNFPVIADYTVRIISIRNRSFYNVCTNIIGTISDVLTITPMPRINSATVLIPSVCKGVAATAEISGNTNLSNGNYRITYNLSGDNTATNQQLDFTVTNGVGQLLIPANLIPNVGTNTVFNITSILDLASGCTNTASLSKVFTIRPLPNVASVVVNINTICLNQDATIRLSGLGSLTNITLDYSLSAANIISNQNVTLSVNSGNASFVIPASFLPNPGNTTFTLNTLLDNSNGCTAIILNNNQSFSVSAIPNNPVANNFNFCKNDLSTIASLTPNGTQYQWFDSVSSTTALNGSTPLVTGTYYVKEVNSSGCESGRTAVSVTINTTDLPTLDTDGQNFCGLDQPTIQNLSERTNASGILYWFDAAANGNQVTQNTLLTEGMTYYGYNFSTTTNCYSDALEVTVSLSNCDVTPDFFVPDGFSPNGDQVNDVFRIPKIEFIYPDFTLEIYNRYGNLMFKGNRDKPEWTGRNSDYNVGIDGIAPNGVYFYVLQFNKGNKKPVQGRLYLNR</sequence>
<evidence type="ECO:0000313" key="2">
    <source>
        <dbReference type="EMBL" id="MFA9190725.1"/>
    </source>
</evidence>
<name>A0ABV4T9N4_9FLAO</name>
<evidence type="ECO:0000259" key="1">
    <source>
        <dbReference type="Pfam" id="PF19081"/>
    </source>
</evidence>
<feature type="domain" description="Ig-like" evidence="1">
    <location>
        <begin position="610"/>
        <end position="683"/>
    </location>
</feature>
<dbReference type="RefSeq" id="WP_373405731.1">
    <property type="nucleotide sequence ID" value="NZ_JBCFQL010000004.1"/>
</dbReference>
<reference evidence="2 3" key="1">
    <citation type="submission" date="2024-04" db="EMBL/GenBank/DDBJ databases">
        <title>New Clade of Flavobacterium.</title>
        <authorList>
            <person name="Matos L."/>
            <person name="Proenca D.N."/>
            <person name="Fransisco R.M."/>
            <person name="Chung A.P."/>
            <person name="Maccario L."/>
            <person name="Sorensen S.J."/>
            <person name="Morais P.V."/>
        </authorList>
    </citation>
    <scope>NUCLEOTIDE SEQUENCE [LARGE SCALE GENOMIC DNA]</scope>
    <source>
        <strain evidence="2 3">FZUC8N2.13</strain>
    </source>
</reference>
<dbReference type="InterPro" id="IPR026341">
    <property type="entry name" value="T9SS_type_B"/>
</dbReference>
<accession>A0ABV4T9N4</accession>
<keyword evidence="3" id="KW-1185">Reference proteome</keyword>
<organism evidence="2 3">
    <name type="scientific">Flavobacterium zubiriense</name>
    <dbReference type="NCBI Taxonomy" id="3138075"/>
    <lineage>
        <taxon>Bacteria</taxon>
        <taxon>Pseudomonadati</taxon>
        <taxon>Bacteroidota</taxon>
        <taxon>Flavobacteriia</taxon>
        <taxon>Flavobacteriales</taxon>
        <taxon>Flavobacteriaceae</taxon>
        <taxon>Flavobacterium</taxon>
    </lineage>
</organism>